<dbReference type="NCBIfam" id="NF004825">
    <property type="entry name" value="PRK06181.1"/>
    <property type="match status" value="1"/>
</dbReference>
<evidence type="ECO:0000313" key="6">
    <source>
        <dbReference type="Proteomes" id="UP000295244"/>
    </source>
</evidence>
<keyword evidence="6" id="KW-1185">Reference proteome</keyword>
<evidence type="ECO:0000256" key="1">
    <source>
        <dbReference type="ARBA" id="ARBA00006484"/>
    </source>
</evidence>
<dbReference type="AlphaFoldDB" id="A0A4R1BFS4"/>
<comment type="similarity">
    <text evidence="1 3">Belongs to the short-chain dehydrogenases/reductases (SDR) family.</text>
</comment>
<dbReference type="InterPro" id="IPR036291">
    <property type="entry name" value="NAD(P)-bd_dom_sf"/>
</dbReference>
<name>A0A4R1BFS4_9ACTN</name>
<dbReference type="Proteomes" id="UP000295244">
    <property type="component" value="Unassembled WGS sequence"/>
</dbReference>
<dbReference type="SUPFAM" id="SSF51735">
    <property type="entry name" value="NAD(P)-binding Rossmann-fold domains"/>
    <property type="match status" value="1"/>
</dbReference>
<dbReference type="GO" id="GO:0016020">
    <property type="term" value="C:membrane"/>
    <property type="evidence" value="ECO:0007669"/>
    <property type="project" value="TreeGrafter"/>
</dbReference>
<evidence type="ECO:0000259" key="4">
    <source>
        <dbReference type="SMART" id="SM00822"/>
    </source>
</evidence>
<dbReference type="PANTHER" id="PTHR44196:SF1">
    <property type="entry name" value="DEHYDROGENASE_REDUCTASE SDR FAMILY MEMBER 7B"/>
    <property type="match status" value="1"/>
</dbReference>
<dbReference type="PRINTS" id="PR00081">
    <property type="entry name" value="GDHRDH"/>
</dbReference>
<evidence type="ECO:0000256" key="3">
    <source>
        <dbReference type="RuleBase" id="RU000363"/>
    </source>
</evidence>
<evidence type="ECO:0000313" key="5">
    <source>
        <dbReference type="EMBL" id="TCJ15898.1"/>
    </source>
</evidence>
<dbReference type="PROSITE" id="PS00061">
    <property type="entry name" value="ADH_SHORT"/>
    <property type="match status" value="1"/>
</dbReference>
<dbReference type="Gene3D" id="3.40.50.720">
    <property type="entry name" value="NAD(P)-binding Rossmann-like Domain"/>
    <property type="match status" value="1"/>
</dbReference>
<feature type="domain" description="Ketoreductase" evidence="4">
    <location>
        <begin position="9"/>
        <end position="211"/>
    </location>
</feature>
<organism evidence="5 6">
    <name type="scientific">Rubrobacter taiwanensis</name>
    <dbReference type="NCBI Taxonomy" id="185139"/>
    <lineage>
        <taxon>Bacteria</taxon>
        <taxon>Bacillati</taxon>
        <taxon>Actinomycetota</taxon>
        <taxon>Rubrobacteria</taxon>
        <taxon>Rubrobacterales</taxon>
        <taxon>Rubrobacteraceae</taxon>
        <taxon>Rubrobacter</taxon>
    </lineage>
</organism>
<dbReference type="Pfam" id="PF00106">
    <property type="entry name" value="adh_short"/>
    <property type="match status" value="1"/>
</dbReference>
<dbReference type="PANTHER" id="PTHR44196">
    <property type="entry name" value="DEHYDROGENASE/REDUCTASE SDR FAMILY MEMBER 7B"/>
    <property type="match status" value="1"/>
</dbReference>
<dbReference type="InterPro" id="IPR002347">
    <property type="entry name" value="SDR_fam"/>
</dbReference>
<evidence type="ECO:0000256" key="2">
    <source>
        <dbReference type="ARBA" id="ARBA00023002"/>
    </source>
</evidence>
<dbReference type="InterPro" id="IPR020904">
    <property type="entry name" value="Sc_DH/Rdtase_CS"/>
</dbReference>
<protein>
    <submittedName>
        <fullName evidence="5">SDR family oxidoreductase</fullName>
    </submittedName>
</protein>
<keyword evidence="2" id="KW-0560">Oxidoreductase</keyword>
<dbReference type="OrthoDB" id="9792003at2"/>
<comment type="caution">
    <text evidence="5">The sequence shown here is derived from an EMBL/GenBank/DDBJ whole genome shotgun (WGS) entry which is preliminary data.</text>
</comment>
<dbReference type="EMBL" id="SKBU01000020">
    <property type="protein sequence ID" value="TCJ15898.1"/>
    <property type="molecule type" value="Genomic_DNA"/>
</dbReference>
<dbReference type="InterPro" id="IPR057326">
    <property type="entry name" value="KR_dom"/>
</dbReference>
<sequence>MTESGFRGRVAVITGASSGIGEATALALSRRGAAVVLSARDEERLRFAEREVLAAGGEALVVPADLSRAGAARELAERTVERFGRLDILVNNAGVGLSGRIGELRMEDLRYVFDVNLFGAVSCIQAALPHMRPGGSIVNVSSVIGKRSIPKRGGYCAAKFALNAVSDALRVELAGRGIAVTTVYPGTTRTRFSENSLRTGDEKRGWRPRGVPPEKVAERIVRAIERRERDAYVTLYDRLFVALATLAPGPADRALERWVGS</sequence>
<dbReference type="SMART" id="SM00822">
    <property type="entry name" value="PKS_KR"/>
    <property type="match status" value="1"/>
</dbReference>
<dbReference type="FunFam" id="3.40.50.720:FF:000084">
    <property type="entry name" value="Short-chain dehydrogenase reductase"/>
    <property type="match status" value="1"/>
</dbReference>
<proteinExistence type="inferred from homology"/>
<accession>A0A4R1BFS4</accession>
<gene>
    <name evidence="5" type="ORF">E0L93_11615</name>
</gene>
<dbReference type="GO" id="GO:0016491">
    <property type="term" value="F:oxidoreductase activity"/>
    <property type="evidence" value="ECO:0007669"/>
    <property type="project" value="UniProtKB-KW"/>
</dbReference>
<dbReference type="PRINTS" id="PR00080">
    <property type="entry name" value="SDRFAMILY"/>
</dbReference>
<reference evidence="5 6" key="1">
    <citation type="submission" date="2019-03" db="EMBL/GenBank/DDBJ databases">
        <title>Whole genome sequence of a novel Rubrobacter taiwanensis strain, isolated from Yellowstone National Park.</title>
        <authorList>
            <person name="Freed S."/>
            <person name="Ramaley R.F."/>
            <person name="Kyndt J.A."/>
        </authorList>
    </citation>
    <scope>NUCLEOTIDE SEQUENCE [LARGE SCALE GENOMIC DNA]</scope>
    <source>
        <strain evidence="5 6">Yellowstone</strain>
    </source>
</reference>